<dbReference type="CDD" id="cd01335">
    <property type="entry name" value="Radical_SAM"/>
    <property type="match status" value="1"/>
</dbReference>
<proteinExistence type="predicted"/>
<gene>
    <name evidence="6" type="primary">arsS</name>
    <name evidence="6" type="ORF">RIF25_11225</name>
</gene>
<dbReference type="Gene3D" id="3.20.20.70">
    <property type="entry name" value="Aldolase class I"/>
    <property type="match status" value="1"/>
</dbReference>
<keyword evidence="1" id="KW-0949">S-adenosyl-L-methionine</keyword>
<dbReference type="PANTHER" id="PTHR43728">
    <property type="entry name" value="SLR0304 PROTEIN"/>
    <property type="match status" value="1"/>
</dbReference>
<keyword evidence="7" id="KW-1185">Reference proteome</keyword>
<reference evidence="7" key="1">
    <citation type="submission" date="2023-07" db="EMBL/GenBank/DDBJ databases">
        <authorList>
            <person name="Luz R."/>
            <person name="Cordeiro R."/>
            <person name="Fonseca A."/>
            <person name="Goncalves V."/>
        </authorList>
    </citation>
    <scope>NUCLEOTIDE SEQUENCE [LARGE SCALE GENOMIC DNA]</scope>
    <source>
        <strain evidence="7">BACA0444</strain>
    </source>
</reference>
<protein>
    <submittedName>
        <fullName evidence="6">Arsenosugar biosynthesis radical SAM protein ArsS</fullName>
    </submittedName>
</protein>
<feature type="domain" description="Arsenosugar biosynthesis radical SAM protein ArsS-like C-terminal" evidence="5">
    <location>
        <begin position="217"/>
        <end position="347"/>
    </location>
</feature>
<dbReference type="AlphaFoldDB" id="A0AAE4FUE0"/>
<evidence type="ECO:0000313" key="6">
    <source>
        <dbReference type="EMBL" id="MDS3861377.1"/>
    </source>
</evidence>
<keyword evidence="3" id="KW-0408">Iron</keyword>
<organism evidence="6 7">
    <name type="scientific">Pseudocalidococcus azoricus BACA0444</name>
    <dbReference type="NCBI Taxonomy" id="2918990"/>
    <lineage>
        <taxon>Bacteria</taxon>
        <taxon>Bacillati</taxon>
        <taxon>Cyanobacteriota</taxon>
        <taxon>Cyanophyceae</taxon>
        <taxon>Acaryochloridales</taxon>
        <taxon>Thermosynechococcaceae</taxon>
        <taxon>Pseudocalidococcus</taxon>
        <taxon>Pseudocalidococcus azoricus</taxon>
    </lineage>
</organism>
<dbReference type="InterPro" id="IPR026351">
    <property type="entry name" value="rSAM_ArsS-like"/>
</dbReference>
<dbReference type="EMBL" id="JAVMIP010000011">
    <property type="protein sequence ID" value="MDS3861377.1"/>
    <property type="molecule type" value="Genomic_DNA"/>
</dbReference>
<dbReference type="InterPro" id="IPR058240">
    <property type="entry name" value="rSAM_sf"/>
</dbReference>
<evidence type="ECO:0000259" key="5">
    <source>
        <dbReference type="Pfam" id="PF12345"/>
    </source>
</evidence>
<dbReference type="InterPro" id="IPR007197">
    <property type="entry name" value="rSAM"/>
</dbReference>
<dbReference type="NCBIfam" id="TIGR04167">
    <property type="entry name" value="rSAM_SeCys"/>
    <property type="match status" value="1"/>
</dbReference>
<evidence type="ECO:0000256" key="2">
    <source>
        <dbReference type="ARBA" id="ARBA00022723"/>
    </source>
</evidence>
<dbReference type="SFLD" id="SFLDS00029">
    <property type="entry name" value="Radical_SAM"/>
    <property type="match status" value="1"/>
</dbReference>
<dbReference type="RefSeq" id="WP_322878621.1">
    <property type="nucleotide sequence ID" value="NZ_JAVMIP010000011.1"/>
</dbReference>
<dbReference type="Proteomes" id="UP001268256">
    <property type="component" value="Unassembled WGS sequence"/>
</dbReference>
<evidence type="ECO:0000256" key="4">
    <source>
        <dbReference type="ARBA" id="ARBA00023014"/>
    </source>
</evidence>
<dbReference type="InterPro" id="IPR024521">
    <property type="entry name" value="ArsS-like_C"/>
</dbReference>
<dbReference type="PANTHER" id="PTHR43728:SF1">
    <property type="entry name" value="FE-S OXIDOREDUCTASE"/>
    <property type="match status" value="1"/>
</dbReference>
<comment type="caution">
    <text evidence="6">The sequence shown here is derived from an EMBL/GenBank/DDBJ whole genome shotgun (WGS) entry which is preliminary data.</text>
</comment>
<dbReference type="GO" id="GO:0051536">
    <property type="term" value="F:iron-sulfur cluster binding"/>
    <property type="evidence" value="ECO:0007669"/>
    <property type="project" value="UniProtKB-KW"/>
</dbReference>
<keyword evidence="2" id="KW-0479">Metal-binding</keyword>
<evidence type="ECO:0000256" key="3">
    <source>
        <dbReference type="ARBA" id="ARBA00023004"/>
    </source>
</evidence>
<dbReference type="GO" id="GO:0046872">
    <property type="term" value="F:metal ion binding"/>
    <property type="evidence" value="ECO:0007669"/>
    <property type="project" value="UniProtKB-KW"/>
</dbReference>
<keyword evidence="4" id="KW-0411">Iron-sulfur</keyword>
<sequence>MPPSRSTIPSPQTQLDLLNSLELSGVCHQGNFQATLAAHDQHSLWRGNLEILQINLGKLCNLACEHCHVDAGPTRTQENMDRRLVDTCLRALDLTAATTVDITGGAPELNPHFRYLVEESVARGKKVIDRCNLTVLLLPGMTDLPAWLGARGVEIVCSLPDFAAVGTDQQRGTGTFAKSITALQALNAAGYGQGDPQRQLVLVSNPVTPQLAKFNPCIEKSWRDTLQSNYGVTFDRLITLNNMPIARYLDYLQTQGELTTYLELLVKSFNPQTISGLMCRNTLSVAWNGKLYDCDFNQMLDLPILNAKGEPLLIQDFEPSQLQRRAIMTNRHCFGCTAGAGSSCSGAIAT</sequence>
<dbReference type="SUPFAM" id="SSF102114">
    <property type="entry name" value="Radical SAM enzymes"/>
    <property type="match status" value="1"/>
</dbReference>
<dbReference type="InterPro" id="IPR013785">
    <property type="entry name" value="Aldolase_TIM"/>
</dbReference>
<evidence type="ECO:0000313" key="7">
    <source>
        <dbReference type="Proteomes" id="UP001268256"/>
    </source>
</evidence>
<name>A0AAE4FUE0_9CYAN</name>
<accession>A0AAE4FUE0</accession>
<dbReference type="GO" id="GO:0003824">
    <property type="term" value="F:catalytic activity"/>
    <property type="evidence" value="ECO:0007669"/>
    <property type="project" value="InterPro"/>
</dbReference>
<dbReference type="Pfam" id="PF12345">
    <property type="entry name" value="DUF3641"/>
    <property type="match status" value="1"/>
</dbReference>
<evidence type="ECO:0000256" key="1">
    <source>
        <dbReference type="ARBA" id="ARBA00022691"/>
    </source>
</evidence>